<evidence type="ECO:0000313" key="3">
    <source>
        <dbReference type="Proteomes" id="UP000193689"/>
    </source>
</evidence>
<protein>
    <recommendedName>
        <fullName evidence="4">Small secreted protein</fullName>
    </recommendedName>
</protein>
<dbReference type="RefSeq" id="XP_040709997.1">
    <property type="nucleotide sequence ID" value="XM_040861473.1"/>
</dbReference>
<evidence type="ECO:0000256" key="1">
    <source>
        <dbReference type="SAM" id="SignalP"/>
    </source>
</evidence>
<dbReference type="OrthoDB" id="5352317at2759"/>
<feature type="signal peptide" evidence="1">
    <location>
        <begin position="1"/>
        <end position="18"/>
    </location>
</feature>
<dbReference type="PANTHER" id="PTHR39602:SF2">
    <property type="entry name" value="ACW-9"/>
    <property type="match status" value="1"/>
</dbReference>
<reference evidence="2 3" key="1">
    <citation type="submission" date="2016-07" db="EMBL/GenBank/DDBJ databases">
        <title>Pervasive Adenine N6-methylation of Active Genes in Fungi.</title>
        <authorList>
            <consortium name="DOE Joint Genome Institute"/>
            <person name="Mondo S.J."/>
            <person name="Dannebaum R.O."/>
            <person name="Kuo R.C."/>
            <person name="Labutti K."/>
            <person name="Haridas S."/>
            <person name="Kuo A."/>
            <person name="Salamov A."/>
            <person name="Ahrendt S.R."/>
            <person name="Lipzen A."/>
            <person name="Sullivan W."/>
            <person name="Andreopoulos W.B."/>
            <person name="Clum A."/>
            <person name="Lindquist E."/>
            <person name="Daum C."/>
            <person name="Ramamoorthy G.K."/>
            <person name="Gryganskyi A."/>
            <person name="Culley D."/>
            <person name="Magnuson J.K."/>
            <person name="James T.Y."/>
            <person name="O'Malley M.A."/>
            <person name="Stajich J.E."/>
            <person name="Spatafora J.W."/>
            <person name="Visel A."/>
            <person name="Grigoriev I.V."/>
        </authorList>
    </citation>
    <scope>NUCLEOTIDE SEQUENCE [LARGE SCALE GENOMIC DNA]</scope>
    <source>
        <strain evidence="2 3">CBS 129021</strain>
    </source>
</reference>
<keyword evidence="1" id="KW-0732">Signal</keyword>
<proteinExistence type="predicted"/>
<dbReference type="EMBL" id="MCFJ01000024">
    <property type="protein sequence ID" value="ORY56151.1"/>
    <property type="molecule type" value="Genomic_DNA"/>
</dbReference>
<dbReference type="InParanoid" id="A0A1Y2DA55"/>
<dbReference type="Proteomes" id="UP000193689">
    <property type="component" value="Unassembled WGS sequence"/>
</dbReference>
<evidence type="ECO:0000313" key="2">
    <source>
        <dbReference type="EMBL" id="ORY56151.1"/>
    </source>
</evidence>
<gene>
    <name evidence="2" type="ORF">BCR38DRAFT_451609</name>
</gene>
<organism evidence="2 3">
    <name type="scientific">Pseudomassariella vexata</name>
    <dbReference type="NCBI Taxonomy" id="1141098"/>
    <lineage>
        <taxon>Eukaryota</taxon>
        <taxon>Fungi</taxon>
        <taxon>Dikarya</taxon>
        <taxon>Ascomycota</taxon>
        <taxon>Pezizomycotina</taxon>
        <taxon>Sordariomycetes</taxon>
        <taxon>Xylariomycetidae</taxon>
        <taxon>Amphisphaeriales</taxon>
        <taxon>Pseudomassariaceae</taxon>
        <taxon>Pseudomassariella</taxon>
    </lineage>
</organism>
<dbReference type="PANTHER" id="PTHR39602">
    <property type="entry name" value="ACW-9"/>
    <property type="match status" value="1"/>
</dbReference>
<sequence length="145" mass="15185">MKPTTPFFLLAGLTSTIATPVSMAAAETWTLVNLTRTCDEADTQCDWTFSINASPPDDTAVPCDYTVVASGDTPASQANGGPTTCGAYNLTSGWSGQFGPDAGFTTLSVVDYARKLIAYAGYTDAQLAKGVTVEPDQSYPVQNLP</sequence>
<evidence type="ECO:0008006" key="4">
    <source>
        <dbReference type="Google" id="ProtNLM"/>
    </source>
</evidence>
<comment type="caution">
    <text evidence="2">The sequence shown here is derived from an EMBL/GenBank/DDBJ whole genome shotgun (WGS) entry which is preliminary data.</text>
</comment>
<dbReference type="AlphaFoldDB" id="A0A1Y2DA55"/>
<accession>A0A1Y2DA55</accession>
<feature type="chain" id="PRO_5012960214" description="Small secreted protein" evidence="1">
    <location>
        <begin position="19"/>
        <end position="145"/>
    </location>
</feature>
<dbReference type="GeneID" id="63777685"/>
<keyword evidence="3" id="KW-1185">Reference proteome</keyword>
<name>A0A1Y2DA55_9PEZI</name>